<dbReference type="GO" id="GO:0016787">
    <property type="term" value="F:hydrolase activity"/>
    <property type="evidence" value="ECO:0007669"/>
    <property type="project" value="UniProtKB-KW"/>
</dbReference>
<dbReference type="GO" id="GO:0004386">
    <property type="term" value="F:helicase activity"/>
    <property type="evidence" value="ECO:0007669"/>
    <property type="project" value="UniProtKB-KW"/>
</dbReference>
<proteinExistence type="predicted"/>
<evidence type="ECO:0000256" key="5">
    <source>
        <dbReference type="SAM" id="MobiDB-lite"/>
    </source>
</evidence>
<dbReference type="GO" id="GO:0005524">
    <property type="term" value="F:ATP binding"/>
    <property type="evidence" value="ECO:0007669"/>
    <property type="project" value="UniProtKB-KW"/>
</dbReference>
<dbReference type="InterPro" id="IPR001650">
    <property type="entry name" value="Helicase_C-like"/>
</dbReference>
<dbReference type="PANTHER" id="PTHR12131">
    <property type="entry name" value="ATP-DEPENDENT RNA AND DNA HELICASE"/>
    <property type="match status" value="1"/>
</dbReference>
<dbReference type="Pfam" id="PF00271">
    <property type="entry name" value="Helicase_C"/>
    <property type="match status" value="1"/>
</dbReference>
<keyword evidence="2" id="KW-0378">Hydrolase</keyword>
<feature type="region of interest" description="Disordered" evidence="5">
    <location>
        <begin position="250"/>
        <end position="347"/>
    </location>
</feature>
<evidence type="ECO:0000313" key="7">
    <source>
        <dbReference type="EMBL" id="MBE1604647.1"/>
    </source>
</evidence>
<keyword evidence="8" id="KW-1185">Reference proteome</keyword>
<sequence>MSGGELRAIDAAGWQDALESGVAAHHGGLAPVQREVVEAAFAEGLLKVAFATETLALGVNLPARTVVIDRVLRASGELLDAGEFAQLAGRAGRRGIDVAGHVVVPWSPHVPFHRVGALVGGHLAAIRSAFRVTPAMALNLVRTGTPDEARATVESSLRHRCAQEQAAILRTDLAARQAELAELAEQAESDALVAARDETGTARRDSLEADLAGVRPGDVVVDTGRPSYGPTVVLAVSTKRGATCVEAIHTSGRASRSRRRACVAARLSSPTSTCRTGSRPNAGTPSAPSTRWPDSTSRPPGSTPPLRQARVPPRSQPRPDDGSPNDATDWPRHSRVWRRCSRRRRPM</sequence>
<dbReference type="GO" id="GO:0055087">
    <property type="term" value="C:Ski complex"/>
    <property type="evidence" value="ECO:0007669"/>
    <property type="project" value="TreeGrafter"/>
</dbReference>
<feature type="compositionally biased region" description="Polar residues" evidence="5">
    <location>
        <begin position="270"/>
        <end position="300"/>
    </location>
</feature>
<evidence type="ECO:0000256" key="1">
    <source>
        <dbReference type="ARBA" id="ARBA00022741"/>
    </source>
</evidence>
<dbReference type="InterPro" id="IPR027417">
    <property type="entry name" value="P-loop_NTPase"/>
</dbReference>
<keyword evidence="1" id="KW-0547">Nucleotide-binding</keyword>
<dbReference type="Gene3D" id="3.40.50.300">
    <property type="entry name" value="P-loop containing nucleotide triphosphate hydrolases"/>
    <property type="match status" value="1"/>
</dbReference>
<evidence type="ECO:0000256" key="2">
    <source>
        <dbReference type="ARBA" id="ARBA00022801"/>
    </source>
</evidence>
<feature type="compositionally biased region" description="Basic residues" evidence="5">
    <location>
        <begin position="333"/>
        <end position="347"/>
    </location>
</feature>
<keyword evidence="3 7" id="KW-0347">Helicase</keyword>
<dbReference type="AlphaFoldDB" id="A0A927MWM1"/>
<protein>
    <submittedName>
        <fullName evidence="7">Superfamily II DNA/RNA helicase</fullName>
    </submittedName>
</protein>
<evidence type="ECO:0000259" key="6">
    <source>
        <dbReference type="PROSITE" id="PS51194"/>
    </source>
</evidence>
<dbReference type="RefSeq" id="WP_273375024.1">
    <property type="nucleotide sequence ID" value="NZ_JADBEM010000001.1"/>
</dbReference>
<evidence type="ECO:0000256" key="3">
    <source>
        <dbReference type="ARBA" id="ARBA00022806"/>
    </source>
</evidence>
<dbReference type="EMBL" id="JADBEM010000001">
    <property type="protein sequence ID" value="MBE1604647.1"/>
    <property type="molecule type" value="Genomic_DNA"/>
</dbReference>
<organism evidence="7 8">
    <name type="scientific">Actinopolymorpha pittospori</name>
    <dbReference type="NCBI Taxonomy" id="648752"/>
    <lineage>
        <taxon>Bacteria</taxon>
        <taxon>Bacillati</taxon>
        <taxon>Actinomycetota</taxon>
        <taxon>Actinomycetes</taxon>
        <taxon>Propionibacteriales</taxon>
        <taxon>Actinopolymorphaceae</taxon>
        <taxon>Actinopolymorpha</taxon>
    </lineage>
</organism>
<dbReference type="PROSITE" id="PS51194">
    <property type="entry name" value="HELICASE_CTER"/>
    <property type="match status" value="1"/>
</dbReference>
<evidence type="ECO:0000256" key="4">
    <source>
        <dbReference type="ARBA" id="ARBA00022840"/>
    </source>
</evidence>
<comment type="caution">
    <text evidence="7">The sequence shown here is derived from an EMBL/GenBank/DDBJ whole genome shotgun (WGS) entry which is preliminary data.</text>
</comment>
<dbReference type="InterPro" id="IPR050699">
    <property type="entry name" value="RNA-DNA_Helicase"/>
</dbReference>
<name>A0A927MWM1_9ACTN</name>
<gene>
    <name evidence="7" type="ORF">HEB94_001495</name>
</gene>
<dbReference type="SMART" id="SM00490">
    <property type="entry name" value="HELICc"/>
    <property type="match status" value="1"/>
</dbReference>
<keyword evidence="4" id="KW-0067">ATP-binding</keyword>
<evidence type="ECO:0000313" key="8">
    <source>
        <dbReference type="Proteomes" id="UP000638648"/>
    </source>
</evidence>
<dbReference type="GO" id="GO:0070478">
    <property type="term" value="P:nuclear-transcribed mRNA catabolic process, 3'-5' exonucleolytic nonsense-mediated decay"/>
    <property type="evidence" value="ECO:0007669"/>
    <property type="project" value="TreeGrafter"/>
</dbReference>
<accession>A0A927MWM1</accession>
<dbReference type="Proteomes" id="UP000638648">
    <property type="component" value="Unassembled WGS sequence"/>
</dbReference>
<feature type="domain" description="Helicase C-terminal" evidence="6">
    <location>
        <begin position="1"/>
        <end position="141"/>
    </location>
</feature>
<dbReference type="PANTHER" id="PTHR12131:SF1">
    <property type="entry name" value="ATP-DEPENDENT RNA HELICASE SUPV3L1, MITOCHONDRIAL-RELATED"/>
    <property type="match status" value="1"/>
</dbReference>
<reference evidence="7" key="1">
    <citation type="submission" date="2020-10" db="EMBL/GenBank/DDBJ databases">
        <title>Sequencing the genomes of 1000 actinobacteria strains.</title>
        <authorList>
            <person name="Klenk H.-P."/>
        </authorList>
    </citation>
    <scope>NUCLEOTIDE SEQUENCE</scope>
    <source>
        <strain evidence="7">DSM 45354</strain>
    </source>
</reference>
<dbReference type="SUPFAM" id="SSF52540">
    <property type="entry name" value="P-loop containing nucleoside triphosphate hydrolases"/>
    <property type="match status" value="1"/>
</dbReference>